<dbReference type="EMBL" id="FQWF01000015">
    <property type="protein sequence ID" value="SHH10425.1"/>
    <property type="molecule type" value="Genomic_DNA"/>
</dbReference>
<dbReference type="RefSeq" id="WP_073021738.1">
    <property type="nucleotide sequence ID" value="NZ_FQWF01000015.1"/>
</dbReference>
<dbReference type="AlphaFoldDB" id="A0A1M5Q8K8"/>
<dbReference type="Proteomes" id="UP000184020">
    <property type="component" value="Unassembled WGS sequence"/>
</dbReference>
<proteinExistence type="predicted"/>
<evidence type="ECO:0000256" key="3">
    <source>
        <dbReference type="ARBA" id="ARBA00022801"/>
    </source>
</evidence>
<dbReference type="PANTHER" id="PTHR30404">
    <property type="entry name" value="N-ACETYLMURAMOYL-L-ALANINE AMIDASE"/>
    <property type="match status" value="1"/>
</dbReference>
<protein>
    <recommendedName>
        <fullName evidence="2">N-acetylmuramoyl-L-alanine amidase</fullName>
        <ecNumber evidence="2">3.5.1.28</ecNumber>
    </recommendedName>
</protein>
<keyword evidence="3" id="KW-0378">Hydrolase</keyword>
<dbReference type="CDD" id="cd02696">
    <property type="entry name" value="MurNAc-LAA"/>
    <property type="match status" value="1"/>
</dbReference>
<dbReference type="SMART" id="SM00646">
    <property type="entry name" value="Ami_3"/>
    <property type="match status" value="1"/>
</dbReference>
<dbReference type="EC" id="3.5.1.28" evidence="2"/>
<evidence type="ECO:0000313" key="6">
    <source>
        <dbReference type="Proteomes" id="UP000184020"/>
    </source>
</evidence>
<reference evidence="6" key="1">
    <citation type="submission" date="2016-11" db="EMBL/GenBank/DDBJ databases">
        <authorList>
            <person name="Varghese N."/>
            <person name="Submissions S."/>
        </authorList>
    </citation>
    <scope>NUCLEOTIDE SEQUENCE [LARGE SCALE GENOMIC DNA]</scope>
    <source>
        <strain evidence="6">DSM 17659</strain>
    </source>
</reference>
<dbReference type="GO" id="GO:0008745">
    <property type="term" value="F:N-acetylmuramoyl-L-alanine amidase activity"/>
    <property type="evidence" value="ECO:0007669"/>
    <property type="project" value="UniProtKB-EC"/>
</dbReference>
<dbReference type="InterPro" id="IPR050695">
    <property type="entry name" value="N-acetylmuramoyl_amidase_3"/>
</dbReference>
<dbReference type="GO" id="GO:0009253">
    <property type="term" value="P:peptidoglycan catabolic process"/>
    <property type="evidence" value="ECO:0007669"/>
    <property type="project" value="InterPro"/>
</dbReference>
<keyword evidence="6" id="KW-1185">Reference proteome</keyword>
<evidence type="ECO:0000313" key="5">
    <source>
        <dbReference type="EMBL" id="SHH10425.1"/>
    </source>
</evidence>
<dbReference type="GO" id="GO:0030288">
    <property type="term" value="C:outer membrane-bounded periplasmic space"/>
    <property type="evidence" value="ECO:0007669"/>
    <property type="project" value="TreeGrafter"/>
</dbReference>
<evidence type="ECO:0000256" key="2">
    <source>
        <dbReference type="ARBA" id="ARBA00011901"/>
    </source>
</evidence>
<organism evidence="5 6">
    <name type="scientific">Flavobacterium micromati</name>
    <dbReference type="NCBI Taxonomy" id="229205"/>
    <lineage>
        <taxon>Bacteria</taxon>
        <taxon>Pseudomonadati</taxon>
        <taxon>Bacteroidota</taxon>
        <taxon>Flavobacteriia</taxon>
        <taxon>Flavobacteriales</taxon>
        <taxon>Flavobacteriaceae</taxon>
        <taxon>Flavobacterium</taxon>
    </lineage>
</organism>
<name>A0A1M5Q8K8_9FLAO</name>
<evidence type="ECO:0000259" key="4">
    <source>
        <dbReference type="SMART" id="SM00646"/>
    </source>
</evidence>
<dbReference type="FunFam" id="3.40.630.40:FF:000005">
    <property type="entry name" value="N-acetylmuramoyl-L-alanine amidase (AmiA)"/>
    <property type="match status" value="1"/>
</dbReference>
<dbReference type="OrthoDB" id="9806267at2"/>
<dbReference type="STRING" id="229205.SAMN05444372_11519"/>
<comment type="catalytic activity">
    <reaction evidence="1">
        <text>Hydrolyzes the link between N-acetylmuramoyl residues and L-amino acid residues in certain cell-wall glycopeptides.</text>
        <dbReference type="EC" id="3.5.1.28"/>
    </reaction>
</comment>
<accession>A0A1M5Q8K8</accession>
<dbReference type="Pfam" id="PF01520">
    <property type="entry name" value="Amidase_3"/>
    <property type="match status" value="1"/>
</dbReference>
<gene>
    <name evidence="5" type="ORF">SAMN05444372_11519</name>
</gene>
<dbReference type="PANTHER" id="PTHR30404:SF0">
    <property type="entry name" value="N-ACETYLMURAMOYL-L-ALANINE AMIDASE AMIC"/>
    <property type="match status" value="1"/>
</dbReference>
<sequence length="388" mass="42837">MLKIYNKTVVSTLLLLLFSTVVFSQSNSFKITLDAGHGAHDYGAVYEGRIEKNIALSIVLKVGKILEAIPQMEVNYTRKTDVFIDLIERANIANRFNANIFVSIHCNANRNVAADGTETYVMGLSKVASNLEAAKKENSVITLEKDYKQKYEGFDPNSPETMIGMTLMQEEYLDNSIALASKIEDGFADLGKKIRGGGVKQAPFMVLHKAYMPRVLIETGFISNTVEGNRLNSEEGQNEVATAIAGAIVSYKKEYFGADDLPEAGELPSQKAAEKEAEAKVIAVADKAITQANGQLTKKNLAANTEIIFKVQLVATQKSIEVVSKNFKGLDNVSSVFENNFYKYMYGETTNYQEAKQLLQKAKSVGFNNAYLIAFRDGEKINIQDIIK</sequence>
<dbReference type="InterPro" id="IPR002508">
    <property type="entry name" value="MurNAc-LAA_cat"/>
</dbReference>
<dbReference type="SUPFAM" id="SSF53187">
    <property type="entry name" value="Zn-dependent exopeptidases"/>
    <property type="match status" value="1"/>
</dbReference>
<feature type="domain" description="MurNAc-LAA" evidence="4">
    <location>
        <begin position="90"/>
        <end position="249"/>
    </location>
</feature>
<dbReference type="Gene3D" id="3.40.630.40">
    <property type="entry name" value="Zn-dependent exopeptidases"/>
    <property type="match status" value="1"/>
</dbReference>
<evidence type="ECO:0000256" key="1">
    <source>
        <dbReference type="ARBA" id="ARBA00001561"/>
    </source>
</evidence>